<keyword evidence="2" id="KW-1185">Reference proteome</keyword>
<dbReference type="EMBL" id="CAJVPT010001719">
    <property type="protein sequence ID" value="CAG8467662.1"/>
    <property type="molecule type" value="Genomic_DNA"/>
</dbReference>
<proteinExistence type="predicted"/>
<dbReference type="Proteomes" id="UP000789525">
    <property type="component" value="Unassembled WGS sequence"/>
</dbReference>
<comment type="caution">
    <text evidence="1">The sequence shown here is derived from an EMBL/GenBank/DDBJ whole genome shotgun (WGS) entry which is preliminary data.</text>
</comment>
<name>A0ACA9KDG5_9GLOM</name>
<evidence type="ECO:0000313" key="2">
    <source>
        <dbReference type="Proteomes" id="UP000789525"/>
    </source>
</evidence>
<organism evidence="1 2">
    <name type="scientific">Acaulospora colombiana</name>
    <dbReference type="NCBI Taxonomy" id="27376"/>
    <lineage>
        <taxon>Eukaryota</taxon>
        <taxon>Fungi</taxon>
        <taxon>Fungi incertae sedis</taxon>
        <taxon>Mucoromycota</taxon>
        <taxon>Glomeromycotina</taxon>
        <taxon>Glomeromycetes</taxon>
        <taxon>Diversisporales</taxon>
        <taxon>Acaulosporaceae</taxon>
        <taxon>Acaulospora</taxon>
    </lineage>
</organism>
<sequence>MDSIQIARSSYIPKIIKKKNPDMPIPDIKASSSEFMFNDHANRRQKAVVRRMPKKRNAVKANEGSGVGIEASNTSIEICMMYFELYLTRR</sequence>
<protein>
    <submittedName>
        <fullName evidence="1">14108_t:CDS:1</fullName>
    </submittedName>
</protein>
<reference evidence="1" key="1">
    <citation type="submission" date="2021-06" db="EMBL/GenBank/DDBJ databases">
        <authorList>
            <person name="Kallberg Y."/>
            <person name="Tangrot J."/>
            <person name="Rosling A."/>
        </authorList>
    </citation>
    <scope>NUCLEOTIDE SEQUENCE</scope>
    <source>
        <strain evidence="1">CL356</strain>
    </source>
</reference>
<feature type="non-terminal residue" evidence="1">
    <location>
        <position position="90"/>
    </location>
</feature>
<evidence type="ECO:0000313" key="1">
    <source>
        <dbReference type="EMBL" id="CAG8467662.1"/>
    </source>
</evidence>
<gene>
    <name evidence="1" type="ORF">ACOLOM_LOCUS1452</name>
</gene>
<accession>A0ACA9KDG5</accession>